<evidence type="ECO:0000313" key="1">
    <source>
        <dbReference type="EMBL" id="CAB4164679.1"/>
    </source>
</evidence>
<reference evidence="1" key="1">
    <citation type="submission" date="2020-04" db="EMBL/GenBank/DDBJ databases">
        <authorList>
            <person name="Chiriac C."/>
            <person name="Salcher M."/>
            <person name="Ghai R."/>
            <person name="Kavagutti S V."/>
        </authorList>
    </citation>
    <scope>NUCLEOTIDE SEQUENCE</scope>
</reference>
<accession>A0A6J5NYT2</accession>
<gene>
    <name evidence="1" type="ORF">UFOVP828_66</name>
</gene>
<name>A0A6J5NYT2_9CAUD</name>
<protein>
    <submittedName>
        <fullName evidence="1">Uncharacterized protein</fullName>
    </submittedName>
</protein>
<sequence>MISSISITSVLGDGLDVPFIYETHSITHALEIIQNTIALGAEISEVVIK</sequence>
<dbReference type="EMBL" id="LR796766">
    <property type="protein sequence ID" value="CAB4164679.1"/>
    <property type="molecule type" value="Genomic_DNA"/>
</dbReference>
<proteinExistence type="predicted"/>
<organism evidence="1">
    <name type="scientific">uncultured Caudovirales phage</name>
    <dbReference type="NCBI Taxonomy" id="2100421"/>
    <lineage>
        <taxon>Viruses</taxon>
        <taxon>Duplodnaviria</taxon>
        <taxon>Heunggongvirae</taxon>
        <taxon>Uroviricota</taxon>
        <taxon>Caudoviricetes</taxon>
        <taxon>Peduoviridae</taxon>
        <taxon>Maltschvirus</taxon>
        <taxon>Maltschvirus maltsch</taxon>
    </lineage>
</organism>